<dbReference type="InterPro" id="IPR058641">
    <property type="entry name" value="GVIN1_dom"/>
</dbReference>
<dbReference type="Proteomes" id="UP000250572">
    <property type="component" value="Unassembled WGS sequence"/>
</dbReference>
<feature type="domain" description="Up-regulator of cell proliferation-like" evidence="2">
    <location>
        <begin position="248"/>
        <end position="389"/>
    </location>
</feature>
<proteinExistence type="predicted"/>
<gene>
    <name evidence="5" type="ORF">CCH79_00003845</name>
</gene>
<feature type="compositionally biased region" description="Polar residues" evidence="1">
    <location>
        <begin position="510"/>
        <end position="520"/>
    </location>
</feature>
<evidence type="ECO:0008006" key="7">
    <source>
        <dbReference type="Google" id="ProtNLM"/>
    </source>
</evidence>
<feature type="domain" description="Interferon-induced very large GTPase 1" evidence="4">
    <location>
        <begin position="734"/>
        <end position="845"/>
    </location>
</feature>
<feature type="domain" description="Up-regulator of cell proliferation-like" evidence="2">
    <location>
        <begin position="203"/>
        <end position="244"/>
    </location>
</feature>
<evidence type="ECO:0000313" key="6">
    <source>
        <dbReference type="Proteomes" id="UP000250572"/>
    </source>
</evidence>
<evidence type="ECO:0000259" key="4">
    <source>
        <dbReference type="Pfam" id="PF25974"/>
    </source>
</evidence>
<feature type="compositionally biased region" description="Basic and acidic residues" evidence="1">
    <location>
        <begin position="496"/>
        <end position="509"/>
    </location>
</feature>
<dbReference type="PANTHER" id="PTHR14819">
    <property type="entry name" value="GTP-BINDING"/>
    <property type="match status" value="1"/>
</dbReference>
<protein>
    <recommendedName>
        <fullName evidence="7">VLIG-type G domain-containing protein</fullName>
    </recommendedName>
</protein>
<feature type="compositionally biased region" description="Basic residues" evidence="1">
    <location>
        <begin position="41"/>
        <end position="50"/>
    </location>
</feature>
<sequence>MTKQEDGRLKRVAQLWMEDLGENESGVKVTEVSQAHETHTPRARSSRHMRVSSQTLADVPDEGGKPKLRQRVKLPGAIHNVFQAYQKTEQQKEKYPVLGKHSFLTTGTGPLKDNAQAEILHKLGLEAYSTRQLDSASVLNINTWTLEDKPPLELKDLPNTFLRRLWLLSEDARSTCCQTRLDPFSEDGKLPEEKLSSSEENAINPLDLVTSVFISADTFLQQEITVRMMQCKFAVPLVLPNADPEKPGDASNHERCLKLLCQTSSVVIIFCGDFKEKEKQLLESCKAMASKIILIDAYGTEGEENTTMGYGGQSLQECLWLPKESVFPGSTLSEQEVANNLRKILKSWVPDSLKPVTLEAAAKLALDIGLNVDESPVCAKAMATVEEILQGLDEGSVEFQQKQLPLQGHLWHKLAELDKEESKHRKSEKEAEPQLQEEKKDILAELKRYKMTPAMKIFIDALLTKDKTQRTYFLTWLKLRLQLQQTEKLNSFPESQTEKTELENLKHEANNSVDSDSFWTDSEEETEEQPVNNEGSDVVQCCKTKQEEEHLHNTENTTQHLESTPELSCSNKEQLYLEDSCEDAKALHSQSLESKTYNLGIEHFFREMGLIFELTHMSGSQNVLRLPKLAADLLLHGVPLELMDGDASNIPICWLGSIFAELNHTLRQEKLRTRVLTILGNHHSRNAVVLSGLFGVKLQEGWKRTNRGNISPHAGKEMETTFKVMVSSLLRSKECEFSQWEDGLLESMESWLMGATTKIIATKALDGTAQDALLNELKKEAQEEVKSEVHKLKSKAESYLMSEENLKRNSETFMPMLLSNMSKLQERVCEEVMQKLETINESHCSLSQIGKFETSLEREQEFKLVALVETSKSTNILLQDHELEEEFESVWKKMLSSFDFRPSESDDISSSVAEVLRQNLISRGLQKHMEKLDVIGQKQTSNFQVCDEHFGYRSRLKHMFEDNNKQQKIEAQKAANKIIEEYSKFRANKCSLAADFSESYITELLEMIENGLREKSLEIRSAFEVDLKIHLCNAACQDFQKLHDRFGKDKELLTYISETKNKCAAEFIYKFRKRDQCQRVAQAFISMVIKPLVLAYINQPLGIHIAKEIEDKAKQYQSPHAFHQSILEDLINEDCFESFKQYLLFYEDYRLTKIHDTVVAHLADTTSLSKLKQQRLGEVVGQIAAAVSQTTEGASGVLSDTKPLLERVCLILEKDANINVERESLNGPLFSITTDWDCFVKCLIELLATMRLGLSQEFNQNVDVLEVLNDLPILPQDHLLQIVRGCDKRCPLCKAPCDKEELDHEIHSSLLHRPKGILPHDICSPFQLSSSETSKDSYGEFMMCKNLPLQDTNWSDVSDNLNSQKANNYWRYVLVRFNEKFAAEHKQELAKFPEDWTKITKEEALDETM</sequence>
<reference evidence="5 6" key="1">
    <citation type="journal article" date="2018" name="G3 (Bethesda)">
        <title>A High-Quality Reference Genome for the Invasive Mosquitofish Gambusia affinis Using a Chicago Library.</title>
        <authorList>
            <person name="Hoffberg S.L."/>
            <person name="Troendle N.J."/>
            <person name="Glenn T.C."/>
            <person name="Mahmud O."/>
            <person name="Louha S."/>
            <person name="Chalopin D."/>
            <person name="Bennetzen J.L."/>
            <person name="Mauricio R."/>
        </authorList>
    </citation>
    <scope>NUCLEOTIDE SEQUENCE [LARGE SCALE GENOMIC DNA]</scope>
    <source>
        <strain evidence="5">NE01/NJP1002.9</strain>
        <tissue evidence="5">Muscle</tissue>
    </source>
</reference>
<feature type="region of interest" description="Disordered" evidence="1">
    <location>
        <begin position="31"/>
        <end position="66"/>
    </location>
</feature>
<comment type="caution">
    <text evidence="5">The sequence shown here is derived from an EMBL/GenBank/DDBJ whole genome shotgun (WGS) entry which is preliminary data.</text>
</comment>
<name>A0A315VAD4_GAMAF</name>
<evidence type="ECO:0000259" key="2">
    <source>
        <dbReference type="Pfam" id="PF25496"/>
    </source>
</evidence>
<organism evidence="5 6">
    <name type="scientific">Gambusia affinis</name>
    <name type="common">Western mosquitofish</name>
    <name type="synonym">Heterandria affinis</name>
    <dbReference type="NCBI Taxonomy" id="33528"/>
    <lineage>
        <taxon>Eukaryota</taxon>
        <taxon>Metazoa</taxon>
        <taxon>Chordata</taxon>
        <taxon>Craniata</taxon>
        <taxon>Vertebrata</taxon>
        <taxon>Euteleostomi</taxon>
        <taxon>Actinopterygii</taxon>
        <taxon>Neopterygii</taxon>
        <taxon>Teleostei</taxon>
        <taxon>Neoteleostei</taxon>
        <taxon>Acanthomorphata</taxon>
        <taxon>Ovalentaria</taxon>
        <taxon>Atherinomorphae</taxon>
        <taxon>Cyprinodontiformes</taxon>
        <taxon>Poeciliidae</taxon>
        <taxon>Poeciliinae</taxon>
        <taxon>Gambusia</taxon>
    </lineage>
</organism>
<evidence type="ECO:0000259" key="3">
    <source>
        <dbReference type="Pfam" id="PF25683"/>
    </source>
</evidence>
<keyword evidence="6" id="KW-1185">Reference proteome</keyword>
<dbReference type="Pfam" id="PF25974">
    <property type="entry name" value="URGCP_9th"/>
    <property type="match status" value="1"/>
</dbReference>
<evidence type="ECO:0000313" key="5">
    <source>
        <dbReference type="EMBL" id="PWA20168.1"/>
    </source>
</evidence>
<accession>A0A315VAD4</accession>
<evidence type="ECO:0000256" key="1">
    <source>
        <dbReference type="SAM" id="MobiDB-lite"/>
    </source>
</evidence>
<dbReference type="Pfam" id="PF25683">
    <property type="entry name" value="URGCP_GTPase"/>
    <property type="match status" value="1"/>
</dbReference>
<feature type="region of interest" description="Disordered" evidence="1">
    <location>
        <begin position="492"/>
        <end position="537"/>
    </location>
</feature>
<dbReference type="InterPro" id="IPR030383">
    <property type="entry name" value="G_VLIG_dom"/>
</dbReference>
<dbReference type="Pfam" id="PF25496">
    <property type="entry name" value="URGCP"/>
    <property type="match status" value="2"/>
</dbReference>
<feature type="domain" description="VLIG-type G" evidence="3">
    <location>
        <begin position="558"/>
        <end position="709"/>
    </location>
</feature>
<dbReference type="PANTHER" id="PTHR14819:SF9">
    <property type="entry name" value="UP-REGULATOR OF CELL PROLIFERATION-LIKE"/>
    <property type="match status" value="1"/>
</dbReference>
<dbReference type="InterPro" id="IPR057365">
    <property type="entry name" value="URGCP"/>
</dbReference>
<dbReference type="InterPro" id="IPR052986">
    <property type="entry name" value="VLIG_GTPase"/>
</dbReference>
<dbReference type="EMBL" id="NHOQ01001971">
    <property type="protein sequence ID" value="PWA20168.1"/>
    <property type="molecule type" value="Genomic_DNA"/>
</dbReference>